<evidence type="ECO:0000259" key="2">
    <source>
        <dbReference type="PROSITE" id="PS51272"/>
    </source>
</evidence>
<gene>
    <name evidence="3" type="ORF">HMPREF0063_10485</name>
</gene>
<evidence type="ECO:0000256" key="1">
    <source>
        <dbReference type="SAM" id="SignalP"/>
    </source>
</evidence>
<dbReference type="InterPro" id="IPR013783">
    <property type="entry name" value="Ig-like_fold"/>
</dbReference>
<dbReference type="Proteomes" id="UP000003111">
    <property type="component" value="Unassembled WGS sequence"/>
</dbReference>
<dbReference type="Pfam" id="PF00395">
    <property type="entry name" value="SLH"/>
    <property type="match status" value="2"/>
</dbReference>
<dbReference type="GO" id="GO:0005975">
    <property type="term" value="P:carbohydrate metabolic process"/>
    <property type="evidence" value="ECO:0007669"/>
    <property type="project" value="UniProtKB-ARBA"/>
</dbReference>
<sequence length="367" mass="39581">MLVSPAIRGVPVTRSTVFRRRLAASTLAVALAGGVLVAGTPAQADDPSSGISGEVTELSFVAPGGPVAGVPVSVFAPVGESFVQVSGAVDVTDENGAYEITGLGAGTYRVCFGVTGQIVALKYVSQCFRNGYGVELGDDVEVHGGVTSDIDAALVPAFTDVALPEAASELEPVGGHPFWLEITTLAVFGITTGYDEADGSLTFRPSQPVLREQMAAFLYRMARIDNEGLEPEVDIPAESPFTDVAPTHVFYREILWLEQSGITTGYDEPGGTRTFRPAQPVLREQMAAFLYRYDGTDFVDEDGPEFIDVTAQNNVFFDEIEWMELEEITTGYDEGNGTRTYRPSQPVLREQMAAFIFRFQNLEGDEM</sequence>
<dbReference type="InterPro" id="IPR001119">
    <property type="entry name" value="SLH_dom"/>
</dbReference>
<comment type="caution">
    <text evidence="3">The sequence shown here is derived from an EMBL/GenBank/DDBJ whole genome shotgun (WGS) entry which is preliminary data.</text>
</comment>
<dbReference type="STRING" id="585531.HMPREF0063_10485"/>
<evidence type="ECO:0000313" key="3">
    <source>
        <dbReference type="EMBL" id="EFQ84632.1"/>
    </source>
</evidence>
<dbReference type="PROSITE" id="PS51272">
    <property type="entry name" value="SLH"/>
    <property type="match status" value="3"/>
</dbReference>
<feature type="signal peptide" evidence="1">
    <location>
        <begin position="1"/>
        <end position="44"/>
    </location>
</feature>
<accession>E2S8X7</accession>
<protein>
    <recommendedName>
        <fullName evidence="2">SLH domain-containing protein</fullName>
    </recommendedName>
</protein>
<dbReference type="EMBL" id="ACLF03000002">
    <property type="protein sequence ID" value="EFQ84632.1"/>
    <property type="molecule type" value="Genomic_DNA"/>
</dbReference>
<dbReference type="AlphaFoldDB" id="E2S8X7"/>
<dbReference type="HOGENOM" id="CLU_753620_0_0_11"/>
<keyword evidence="1" id="KW-0732">Signal</keyword>
<feature type="domain" description="SLH" evidence="2">
    <location>
        <begin position="165"/>
        <end position="232"/>
    </location>
</feature>
<name>E2S8X7_9ACTN</name>
<dbReference type="eggNOG" id="COG1404">
    <property type="taxonomic scope" value="Bacteria"/>
</dbReference>
<keyword evidence="4" id="KW-1185">Reference proteome</keyword>
<evidence type="ECO:0000313" key="4">
    <source>
        <dbReference type="Proteomes" id="UP000003111"/>
    </source>
</evidence>
<reference evidence="3" key="1">
    <citation type="submission" date="2010-08" db="EMBL/GenBank/DDBJ databases">
        <authorList>
            <person name="Muzny D."/>
            <person name="Qin X."/>
            <person name="Buhay C."/>
            <person name="Dugan-Rocha S."/>
            <person name="Ding Y."/>
            <person name="Chen G."/>
            <person name="Hawes A."/>
            <person name="Holder M."/>
            <person name="Jhangiani S."/>
            <person name="Johnson A."/>
            <person name="Khan Z."/>
            <person name="Li Z."/>
            <person name="Liu W."/>
            <person name="Liu X."/>
            <person name="Perez L."/>
            <person name="Shen H."/>
            <person name="Wang Q."/>
            <person name="Watt J."/>
            <person name="Xi L."/>
            <person name="Xin Y."/>
            <person name="Zhou J."/>
            <person name="Deng J."/>
            <person name="Jiang H."/>
            <person name="Liu Y."/>
            <person name="Qu J."/>
            <person name="Song X.-Z."/>
            <person name="Zhang L."/>
            <person name="Villasana D."/>
            <person name="Johnson A."/>
            <person name="Liu J."/>
            <person name="Liyanage D."/>
            <person name="Lorensuhewa L."/>
            <person name="Robinson T."/>
            <person name="Song A."/>
            <person name="Song B.-B."/>
            <person name="Dinh H."/>
            <person name="Thornton R."/>
            <person name="Coyle M."/>
            <person name="Francisco L."/>
            <person name="Jackson L."/>
            <person name="Javaid M."/>
            <person name="Korchina V."/>
            <person name="Kovar C."/>
            <person name="Mata R."/>
            <person name="Mathew T."/>
            <person name="Ngo R."/>
            <person name="Nguyen L."/>
            <person name="Nguyen N."/>
            <person name="Okwuonu G."/>
            <person name="Ongeri F."/>
            <person name="Pham C."/>
            <person name="Simmons D."/>
            <person name="Wilczek-Boney K."/>
            <person name="Hale W."/>
            <person name="Jakkamsetti A."/>
            <person name="Pham P."/>
            <person name="Ruth R."/>
            <person name="San Lucas F."/>
            <person name="Warren J."/>
            <person name="Zhang J."/>
            <person name="Zhao Z."/>
            <person name="Zhou C."/>
            <person name="Zhu D."/>
            <person name="Lee S."/>
            <person name="Bess C."/>
            <person name="Blankenburg K."/>
            <person name="Forbes L."/>
            <person name="Fu Q."/>
            <person name="Gubbala S."/>
            <person name="Hirani K."/>
            <person name="Jayaseelan J.C."/>
            <person name="Lara F."/>
            <person name="Munidasa M."/>
            <person name="Palculict T."/>
            <person name="Patil S."/>
            <person name="Pu L.-L."/>
            <person name="Saada N."/>
            <person name="Tang L."/>
            <person name="Weissenberger G."/>
            <person name="Zhu Y."/>
            <person name="Hemphill L."/>
            <person name="Shang Y."/>
            <person name="Youmans B."/>
            <person name="Ayvaz T."/>
            <person name="Ross M."/>
            <person name="Santibanez J."/>
            <person name="Aqrawi P."/>
            <person name="Gross S."/>
            <person name="Joshi V."/>
            <person name="Fowler G."/>
            <person name="Nazareth L."/>
            <person name="Reid J."/>
            <person name="Worley K."/>
            <person name="Petrosino J."/>
            <person name="Highlander S."/>
            <person name="Gibbs R."/>
        </authorList>
    </citation>
    <scope>NUCLEOTIDE SEQUENCE [LARGE SCALE GENOMIC DNA]</scope>
    <source>
        <strain evidence="3">DSM 15272</strain>
    </source>
</reference>
<dbReference type="SUPFAM" id="SSF117074">
    <property type="entry name" value="Hypothetical protein PA1324"/>
    <property type="match status" value="1"/>
</dbReference>
<feature type="chain" id="PRO_5003163893" description="SLH domain-containing protein" evidence="1">
    <location>
        <begin position="45"/>
        <end position="367"/>
    </location>
</feature>
<feature type="domain" description="SLH" evidence="2">
    <location>
        <begin position="237"/>
        <end position="304"/>
    </location>
</feature>
<organism evidence="3 4">
    <name type="scientific">Aeromicrobium marinum DSM 15272</name>
    <dbReference type="NCBI Taxonomy" id="585531"/>
    <lineage>
        <taxon>Bacteria</taxon>
        <taxon>Bacillati</taxon>
        <taxon>Actinomycetota</taxon>
        <taxon>Actinomycetes</taxon>
        <taxon>Propionibacteriales</taxon>
        <taxon>Nocardioidaceae</taxon>
        <taxon>Aeromicrobium</taxon>
    </lineage>
</organism>
<dbReference type="OrthoDB" id="3750238at2"/>
<dbReference type="Gene3D" id="2.60.40.10">
    <property type="entry name" value="Immunoglobulins"/>
    <property type="match status" value="1"/>
</dbReference>
<proteinExistence type="predicted"/>
<feature type="domain" description="SLH" evidence="2">
    <location>
        <begin position="305"/>
        <end position="367"/>
    </location>
</feature>